<dbReference type="EMBL" id="CM056812">
    <property type="protein sequence ID" value="KAJ8619243.1"/>
    <property type="molecule type" value="Genomic_DNA"/>
</dbReference>
<comment type="caution">
    <text evidence="1">The sequence shown here is derived from an EMBL/GenBank/DDBJ whole genome shotgun (WGS) entry which is preliminary data.</text>
</comment>
<evidence type="ECO:0000313" key="1">
    <source>
        <dbReference type="EMBL" id="KAJ8619243.1"/>
    </source>
</evidence>
<protein>
    <submittedName>
        <fullName evidence="1">Uncharacterized protein</fullName>
    </submittedName>
</protein>
<evidence type="ECO:0000313" key="2">
    <source>
        <dbReference type="Proteomes" id="UP001234297"/>
    </source>
</evidence>
<organism evidence="1 2">
    <name type="scientific">Persea americana</name>
    <name type="common">Avocado</name>
    <dbReference type="NCBI Taxonomy" id="3435"/>
    <lineage>
        <taxon>Eukaryota</taxon>
        <taxon>Viridiplantae</taxon>
        <taxon>Streptophyta</taxon>
        <taxon>Embryophyta</taxon>
        <taxon>Tracheophyta</taxon>
        <taxon>Spermatophyta</taxon>
        <taxon>Magnoliopsida</taxon>
        <taxon>Magnoliidae</taxon>
        <taxon>Laurales</taxon>
        <taxon>Lauraceae</taxon>
        <taxon>Persea</taxon>
    </lineage>
</organism>
<name>A0ACC2KEB1_PERAE</name>
<keyword evidence="2" id="KW-1185">Reference proteome</keyword>
<proteinExistence type="predicted"/>
<gene>
    <name evidence="1" type="ORF">MRB53_015429</name>
</gene>
<reference evidence="1 2" key="1">
    <citation type="journal article" date="2022" name="Hortic Res">
        <title>A haplotype resolved chromosomal level avocado genome allows analysis of novel avocado genes.</title>
        <authorList>
            <person name="Nath O."/>
            <person name="Fletcher S.J."/>
            <person name="Hayward A."/>
            <person name="Shaw L.M."/>
            <person name="Masouleh A.K."/>
            <person name="Furtado A."/>
            <person name="Henry R.J."/>
            <person name="Mitter N."/>
        </authorList>
    </citation>
    <scope>NUCLEOTIDE SEQUENCE [LARGE SCALE GENOMIC DNA]</scope>
    <source>
        <strain evidence="2">cv. Hass</strain>
    </source>
</reference>
<accession>A0ACC2KEB1</accession>
<dbReference type="Proteomes" id="UP001234297">
    <property type="component" value="Chromosome 4"/>
</dbReference>
<sequence>MGRAWFMGLWSFLDGYTEIILAAIASFIYVLHWSRRNKILLNWPMVGMLPYLLLNIHRLHDWCTQVLRDYGCTLVFKGPWFASMDMLVTCDPANINHMLCTNFSNFPKGSDYLEIFDVLGDGIFNSESDTWRYQRKMGHALIRHKGFRQFVARTSRDMIEGELLPFLAQTTQLGLAVDLQDVLQRFSFDCTCVLVFGVNPKCLSVDLPMVPFAKAVDDAKEVIHFRHTVPVTWWKLLRWLNVGEEKKLARAWETIDHFIMQNLSMRREELSKQKEEKEEQAEMCNDLLTSYMNYYCNTSQVKGGEETDRPKSDKFLRDSTLNFLVAGRDTISASLTWFFWLVSKNPTVESKILHELRSISPKEEGGDNPKKVKVFNAEELGGLVYLHAALCEALRLFPSVPLIHKGATNWDVLPSGHRVRPGMRILYSLYAMGSMEAIWGNDCMEFKPERWISTDGTLSTFEHASKFLVFNAGPRSCMGKDISFTQMKAVAAALIYNFHVQVIPGQIVCPKFSIILYMKNGLMVKKDKNRSFEFFHRRDTGI</sequence>